<feature type="region of interest" description="Disordered" evidence="1">
    <location>
        <begin position="175"/>
        <end position="204"/>
    </location>
</feature>
<evidence type="ECO:0000313" key="3">
    <source>
        <dbReference type="EMBL" id="KAF2078692.1"/>
    </source>
</evidence>
<feature type="region of interest" description="Disordered" evidence="1">
    <location>
        <begin position="123"/>
        <end position="162"/>
    </location>
</feature>
<protein>
    <recommendedName>
        <fullName evidence="2">VPS9 domain-containing protein</fullName>
    </recommendedName>
</protein>
<dbReference type="Proteomes" id="UP000695562">
    <property type="component" value="Unassembled WGS sequence"/>
</dbReference>
<dbReference type="InterPro" id="IPR003123">
    <property type="entry name" value="VPS9"/>
</dbReference>
<feature type="region of interest" description="Disordered" evidence="1">
    <location>
        <begin position="296"/>
        <end position="328"/>
    </location>
</feature>
<reference evidence="3" key="1">
    <citation type="submission" date="2020-01" db="EMBL/GenBank/DDBJ databases">
        <title>Development of genomics and gene disruption for Polysphondylium violaceum indicates a role for the polyketide synthase stlB in stalk morphogenesis.</title>
        <authorList>
            <person name="Narita B."/>
            <person name="Kawabe Y."/>
            <person name="Kin K."/>
            <person name="Saito T."/>
            <person name="Gibbs R."/>
            <person name="Kuspa A."/>
            <person name="Muzny D."/>
            <person name="Queller D."/>
            <person name="Richards S."/>
            <person name="Strassman J."/>
            <person name="Sucgang R."/>
            <person name="Worley K."/>
            <person name="Schaap P."/>
        </authorList>
    </citation>
    <scope>NUCLEOTIDE SEQUENCE</scope>
    <source>
        <strain evidence="3">QSvi11</strain>
    </source>
</reference>
<accession>A0A8J4V9F2</accession>
<gene>
    <name evidence="3" type="ORF">CYY_000063</name>
</gene>
<feature type="compositionally biased region" description="Low complexity" evidence="1">
    <location>
        <begin position="240"/>
        <end position="282"/>
    </location>
</feature>
<dbReference type="SUPFAM" id="SSF109993">
    <property type="entry name" value="VPS9 domain"/>
    <property type="match status" value="1"/>
</dbReference>
<feature type="region of interest" description="Disordered" evidence="1">
    <location>
        <begin position="53"/>
        <end position="82"/>
    </location>
</feature>
<evidence type="ECO:0000259" key="2">
    <source>
        <dbReference type="PROSITE" id="PS51205"/>
    </source>
</evidence>
<feature type="domain" description="VPS9" evidence="2">
    <location>
        <begin position="813"/>
        <end position="1032"/>
    </location>
</feature>
<dbReference type="PROSITE" id="PS51205">
    <property type="entry name" value="VPS9"/>
    <property type="match status" value="1"/>
</dbReference>
<organism evidence="3 4">
    <name type="scientific">Polysphondylium violaceum</name>
    <dbReference type="NCBI Taxonomy" id="133409"/>
    <lineage>
        <taxon>Eukaryota</taxon>
        <taxon>Amoebozoa</taxon>
        <taxon>Evosea</taxon>
        <taxon>Eumycetozoa</taxon>
        <taxon>Dictyostelia</taxon>
        <taxon>Dictyosteliales</taxon>
        <taxon>Dictyosteliaceae</taxon>
        <taxon>Polysphondylium</taxon>
    </lineage>
</organism>
<dbReference type="InterPro" id="IPR037191">
    <property type="entry name" value="VPS9_dom_sf"/>
</dbReference>
<dbReference type="AlphaFoldDB" id="A0A8J4V9F2"/>
<sequence>MIHHVPKTPEKNKQASDLKIDLFDTIDQILDFSSTTTYKVLDSLIDLSFEKNEDLNSNSNNSNNSNSNINSNNNNNNNNNSNEIVQENKDIQSLISDIDSLVFDLNDIEDDLRKSCTRLYRLSRQTPSQEQQQDKEKVIESNSQEPSLPSPPSTPKPAEQSSCQLGQSFDISEVFSYDHSNSGPSSPSINDSASPISSPPLSPKILNIRTTSLNQIKTTTSNEISIKTTSAPSSPKWIHGNVSNKSSLSSSASSIKSLGSGGDQDLSSSVSTSISSSIGGSPLTLSGKLKNHIWRKSNQVGPVPNTVTKSPSSSSVHHPRSITDPSKFSFGRESIINLDSVNSNQNNCNNSNNNNNGLNNSGSFKHRSTFPGSIPNEDYKKNPTQILSNDIPVKSLVPPSSSLTNPVALSDSISSLPSPPLQSTLPCIIFDEKGFHNSDLKEELSKNPTKKRIDLENPTKVKKLKELLKNYRNRIISLHNRFSQEVEDLNERKYQQHQKYADKVRFFTLDHQYPIINLLRSYYSSKISCTIANIELDKKRNEFLKRRLKDISFLIKFLDENFKDSQSSNGGSPITSGGNSLNNSTNLLPQLNLNSCNNNIVKKNIIVYSSFFLQMEDLLDHISFSKFTKRLKVYNDKFISEKLNYKLYHLNHYKKQNEENREKIIKSIISQAKCHPDLPLYYPWDQNQEIQKSFSQIIRDSRFMEGKQIQQLLHLISDDCTNGKKIKAIDIEVFIEKFCERMLTSFHLLDGLSNSSAYYNNNTNNLNHNEEMEKEKFQKIFFLLNQLTKRSVYPEIYPLLKVILIKEVGGQSIKYDYDLCEKVSQFKTKSPRELNLLPTNFPEDYEWPKEIHQNPFHHAISTLNELAFFMVPIDLIYIIQQTINSIYSTCTNILNSLTFGENYQKILEKSSLLTANTRHKINVSHPSEVSCTSELSSSSSSESSFLKGGDSNISVCSASSNSNLSNIVAHSLSADDLIPIFIYVLMNSDIVGSSNMISHLIQLFSSELENSGEFGWCSVSFQAAISYLQQLE</sequence>
<keyword evidence="4" id="KW-1185">Reference proteome</keyword>
<evidence type="ECO:0000256" key="1">
    <source>
        <dbReference type="SAM" id="MobiDB-lite"/>
    </source>
</evidence>
<proteinExistence type="predicted"/>
<feature type="compositionally biased region" description="Polar residues" evidence="1">
    <location>
        <begin position="178"/>
        <end position="191"/>
    </location>
</feature>
<feature type="region of interest" description="Disordered" evidence="1">
    <location>
        <begin position="223"/>
        <end position="282"/>
    </location>
</feature>
<feature type="compositionally biased region" description="Polar residues" evidence="1">
    <location>
        <begin position="223"/>
        <end position="233"/>
    </location>
</feature>
<feature type="region of interest" description="Disordered" evidence="1">
    <location>
        <begin position="343"/>
        <end position="382"/>
    </location>
</feature>
<feature type="compositionally biased region" description="Polar residues" evidence="1">
    <location>
        <begin position="296"/>
        <end position="309"/>
    </location>
</feature>
<dbReference type="EMBL" id="AJWJ01000001">
    <property type="protein sequence ID" value="KAF2078692.1"/>
    <property type="molecule type" value="Genomic_DNA"/>
</dbReference>
<comment type="caution">
    <text evidence="3">The sequence shown here is derived from an EMBL/GenBank/DDBJ whole genome shotgun (WGS) entry which is preliminary data.</text>
</comment>
<dbReference type="Gene3D" id="1.20.1050.80">
    <property type="entry name" value="VPS9 domain"/>
    <property type="match status" value="1"/>
</dbReference>
<name>A0A8J4V9F2_9MYCE</name>
<evidence type="ECO:0000313" key="4">
    <source>
        <dbReference type="Proteomes" id="UP000695562"/>
    </source>
</evidence>
<feature type="compositionally biased region" description="Low complexity" evidence="1">
    <location>
        <begin position="343"/>
        <end position="363"/>
    </location>
</feature>
<dbReference type="OrthoDB" id="21085at2759"/>
<feature type="compositionally biased region" description="Low complexity" evidence="1">
    <location>
        <begin position="56"/>
        <end position="82"/>
    </location>
</feature>
<dbReference type="Pfam" id="PF02204">
    <property type="entry name" value="VPS9"/>
    <property type="match status" value="1"/>
</dbReference>